<name>A0ABY6Q6T7_9GAMM</name>
<comment type="catalytic activity">
    <reaction evidence="18">
        <text>prephenate + H(+) = 3-phenylpyruvate + CO2 + H2O</text>
        <dbReference type="Rhea" id="RHEA:21648"/>
        <dbReference type="ChEBI" id="CHEBI:15377"/>
        <dbReference type="ChEBI" id="CHEBI:15378"/>
        <dbReference type="ChEBI" id="CHEBI:16526"/>
        <dbReference type="ChEBI" id="CHEBI:18005"/>
        <dbReference type="ChEBI" id="CHEBI:29934"/>
        <dbReference type="EC" id="4.2.1.51"/>
    </reaction>
</comment>
<evidence type="ECO:0000256" key="2">
    <source>
        <dbReference type="ARBA" id="ARBA00002364"/>
    </source>
</evidence>
<sequence>MASDDQLAVIRADIDSIDRQLLELINARAACARRVAEIKLAASQGGDALFYRPEREAQILRAIQENNPGPLPADQAARILREIMSSCLALERPLTVGFLGPVGTYSQAAALKHFGQSAILEPQSTIRDVFRLVEDRACDMAVVPVENSTEGMVGQTLDCFLESPLQIIGEVELPVVHHLLAGSSQSLDDITVVCGHEQALGQCRDWLDANLPGVPRDVCRSNGEAAQRAKNEPNVAAIAGDLAVENYDLAKLSEAIQDIAHNTTRFYVIGRETVPASGADKTSILIASRNRPGALLNLLRPFEERGISLTRIDSRPSKTEKWTYMFFIEFEGHLSDDLVKGVMSALEENSILLKPLGSYPKAPI</sequence>
<protein>
    <recommendedName>
        <fullName evidence="8">Bifunctional chorismate mutase/prephenate dehydratase</fullName>
        <ecNumber evidence="7">4.2.1.51</ecNumber>
        <ecNumber evidence="6">5.4.99.5</ecNumber>
    </recommendedName>
    <alternativeName>
        <fullName evidence="17">Chorismate mutase-prephenate dehydratase</fullName>
    </alternativeName>
    <alternativeName>
        <fullName evidence="16">p-protein</fullName>
    </alternativeName>
</protein>
<evidence type="ECO:0000256" key="14">
    <source>
        <dbReference type="ARBA" id="ARBA00023239"/>
    </source>
</evidence>
<dbReference type="InterPro" id="IPR008242">
    <property type="entry name" value="Chor_mutase/pphenate_deHydtase"/>
</dbReference>
<evidence type="ECO:0000259" key="21">
    <source>
        <dbReference type="PROSITE" id="PS51671"/>
    </source>
</evidence>
<dbReference type="Gene3D" id="3.30.70.260">
    <property type="match status" value="1"/>
</dbReference>
<dbReference type="RefSeq" id="WP_279240827.1">
    <property type="nucleotide sequence ID" value="NZ_CP036501.1"/>
</dbReference>
<evidence type="ECO:0000256" key="6">
    <source>
        <dbReference type="ARBA" id="ARBA00012404"/>
    </source>
</evidence>
<dbReference type="SMART" id="SM00830">
    <property type="entry name" value="CM_2"/>
    <property type="match status" value="1"/>
</dbReference>
<dbReference type="InterPro" id="IPR036979">
    <property type="entry name" value="CM_dom_sf"/>
</dbReference>
<dbReference type="InterPro" id="IPR036263">
    <property type="entry name" value="Chorismate_II_sf"/>
</dbReference>
<evidence type="ECO:0000256" key="15">
    <source>
        <dbReference type="ARBA" id="ARBA00023268"/>
    </source>
</evidence>
<evidence type="ECO:0000313" key="23">
    <source>
        <dbReference type="Proteomes" id="UP001317963"/>
    </source>
</evidence>
<keyword evidence="11" id="KW-0057">Aromatic amino acid biosynthesis</keyword>
<evidence type="ECO:0000256" key="10">
    <source>
        <dbReference type="ARBA" id="ARBA00022605"/>
    </source>
</evidence>
<dbReference type="PROSITE" id="PS51671">
    <property type="entry name" value="ACT"/>
    <property type="match status" value="1"/>
</dbReference>
<dbReference type="PANTHER" id="PTHR21022">
    <property type="entry name" value="PREPHENATE DEHYDRATASE P PROTEIN"/>
    <property type="match status" value="1"/>
</dbReference>
<feature type="domain" description="ACT" evidence="21">
    <location>
        <begin position="283"/>
        <end position="360"/>
    </location>
</feature>
<evidence type="ECO:0000256" key="1">
    <source>
        <dbReference type="ARBA" id="ARBA00000824"/>
    </source>
</evidence>
<evidence type="ECO:0000256" key="7">
    <source>
        <dbReference type="ARBA" id="ARBA00013147"/>
    </source>
</evidence>
<organism evidence="22 23">
    <name type="scientific">Candidatus Paraluminiphilus aquimaris</name>
    <dbReference type="NCBI Taxonomy" id="2518994"/>
    <lineage>
        <taxon>Bacteria</taxon>
        <taxon>Pseudomonadati</taxon>
        <taxon>Pseudomonadota</taxon>
        <taxon>Gammaproteobacteria</taxon>
        <taxon>Cellvibrionales</taxon>
        <taxon>Halieaceae</taxon>
        <taxon>Candidatus Paraluminiphilus</taxon>
    </lineage>
</organism>
<feature type="domain" description="Prephenate dehydratase" evidence="20">
    <location>
        <begin position="95"/>
        <end position="271"/>
    </location>
</feature>
<accession>A0ABY6Q6T7</accession>
<dbReference type="PROSITE" id="PS51171">
    <property type="entry name" value="PREPHENATE_DEHYDR_3"/>
    <property type="match status" value="1"/>
</dbReference>
<keyword evidence="23" id="KW-1185">Reference proteome</keyword>
<evidence type="ECO:0000256" key="18">
    <source>
        <dbReference type="ARBA" id="ARBA00047848"/>
    </source>
</evidence>
<evidence type="ECO:0000256" key="11">
    <source>
        <dbReference type="ARBA" id="ARBA00023141"/>
    </source>
</evidence>
<evidence type="ECO:0000256" key="16">
    <source>
        <dbReference type="ARBA" id="ARBA00031175"/>
    </source>
</evidence>
<dbReference type="Proteomes" id="UP001317963">
    <property type="component" value="Chromosome"/>
</dbReference>
<keyword evidence="14 22" id="KW-0456">Lyase</keyword>
<dbReference type="NCBIfam" id="NF008865">
    <property type="entry name" value="PRK11898.1"/>
    <property type="match status" value="1"/>
</dbReference>
<dbReference type="InterPro" id="IPR045865">
    <property type="entry name" value="ACT-like_dom_sf"/>
</dbReference>
<dbReference type="CDD" id="cd04905">
    <property type="entry name" value="ACT_CM-PDT"/>
    <property type="match status" value="1"/>
</dbReference>
<evidence type="ECO:0000256" key="13">
    <source>
        <dbReference type="ARBA" id="ARBA00023235"/>
    </source>
</evidence>
<dbReference type="Pfam" id="PF01817">
    <property type="entry name" value="CM_2"/>
    <property type="match status" value="1"/>
</dbReference>
<gene>
    <name evidence="22" type="primary">pheA</name>
    <name evidence="22" type="ORF">E0F26_06345</name>
</gene>
<keyword evidence="13" id="KW-0413">Isomerase</keyword>
<dbReference type="GO" id="GO:0004664">
    <property type="term" value="F:prephenate dehydratase activity"/>
    <property type="evidence" value="ECO:0007669"/>
    <property type="project" value="UniProtKB-EC"/>
</dbReference>
<dbReference type="SUPFAM" id="SSF53850">
    <property type="entry name" value="Periplasmic binding protein-like II"/>
    <property type="match status" value="1"/>
</dbReference>
<dbReference type="PROSITE" id="PS51168">
    <property type="entry name" value="CHORISMATE_MUT_2"/>
    <property type="match status" value="1"/>
</dbReference>
<reference evidence="22 23" key="1">
    <citation type="submission" date="2019-02" db="EMBL/GenBank/DDBJ databases">
        <title>Halieaceae_genomes.</title>
        <authorList>
            <person name="Li S.-H."/>
        </authorList>
    </citation>
    <scope>NUCLEOTIDE SEQUENCE [LARGE SCALE GENOMIC DNA]</scope>
    <source>
        <strain evidence="22 23">JH123</strain>
    </source>
</reference>
<dbReference type="InterPro" id="IPR002701">
    <property type="entry name" value="CM_II_prokaryot"/>
</dbReference>
<keyword evidence="12" id="KW-0584">Phenylalanine biosynthesis</keyword>
<comment type="subcellular location">
    <subcellularLocation>
        <location evidence="3">Cytoplasm</location>
    </subcellularLocation>
</comment>
<evidence type="ECO:0000256" key="3">
    <source>
        <dbReference type="ARBA" id="ARBA00004496"/>
    </source>
</evidence>
<evidence type="ECO:0000256" key="8">
    <source>
        <dbReference type="ARBA" id="ARBA00014401"/>
    </source>
</evidence>
<dbReference type="CDD" id="cd13630">
    <property type="entry name" value="PBP2_PDT_1"/>
    <property type="match status" value="1"/>
</dbReference>
<evidence type="ECO:0000256" key="12">
    <source>
        <dbReference type="ARBA" id="ARBA00023222"/>
    </source>
</evidence>
<evidence type="ECO:0000256" key="5">
    <source>
        <dbReference type="ARBA" id="ARBA00004817"/>
    </source>
</evidence>
<dbReference type="PIRSF" id="PIRSF001500">
    <property type="entry name" value="Chor_mut_pdt_Ppr"/>
    <property type="match status" value="1"/>
</dbReference>
<proteinExistence type="predicted"/>
<comment type="pathway">
    <text evidence="5">Metabolic intermediate biosynthesis; prephenate biosynthesis; prephenate from chorismate: step 1/1.</text>
</comment>
<dbReference type="Gene3D" id="1.20.59.10">
    <property type="entry name" value="Chorismate mutase"/>
    <property type="match status" value="1"/>
</dbReference>
<evidence type="ECO:0000256" key="9">
    <source>
        <dbReference type="ARBA" id="ARBA00022490"/>
    </source>
</evidence>
<evidence type="ECO:0000259" key="19">
    <source>
        <dbReference type="PROSITE" id="PS51168"/>
    </source>
</evidence>
<dbReference type="EC" id="4.2.1.51" evidence="7"/>
<evidence type="ECO:0000313" key="22">
    <source>
        <dbReference type="EMBL" id="UZP74381.1"/>
    </source>
</evidence>
<dbReference type="PANTHER" id="PTHR21022:SF19">
    <property type="entry name" value="PREPHENATE DEHYDRATASE-RELATED"/>
    <property type="match status" value="1"/>
</dbReference>
<comment type="function">
    <text evidence="2">Catalyzes the Claisen rearrangement of chorismate to prephenate and the decarboxylation/dehydration of prephenate to phenylpyruvate.</text>
</comment>
<dbReference type="NCBIfam" id="TIGR01807">
    <property type="entry name" value="CM_P2"/>
    <property type="match status" value="1"/>
</dbReference>
<dbReference type="InterPro" id="IPR002912">
    <property type="entry name" value="ACT_dom"/>
</dbReference>
<evidence type="ECO:0000256" key="4">
    <source>
        <dbReference type="ARBA" id="ARBA00004741"/>
    </source>
</evidence>
<dbReference type="Gene3D" id="3.40.190.10">
    <property type="entry name" value="Periplasmic binding protein-like II"/>
    <property type="match status" value="2"/>
</dbReference>
<dbReference type="EMBL" id="CP036501">
    <property type="protein sequence ID" value="UZP74381.1"/>
    <property type="molecule type" value="Genomic_DNA"/>
</dbReference>
<dbReference type="InterPro" id="IPR010957">
    <property type="entry name" value="G/b/e-P-prot_chorismate_mutase"/>
</dbReference>
<comment type="pathway">
    <text evidence="4">Amino-acid biosynthesis; L-phenylalanine biosynthesis; phenylpyruvate from prephenate: step 1/1.</text>
</comment>
<dbReference type="Pfam" id="PF00800">
    <property type="entry name" value="PDT"/>
    <property type="match status" value="1"/>
</dbReference>
<comment type="catalytic activity">
    <reaction evidence="1">
        <text>chorismate = prephenate</text>
        <dbReference type="Rhea" id="RHEA:13897"/>
        <dbReference type="ChEBI" id="CHEBI:29748"/>
        <dbReference type="ChEBI" id="CHEBI:29934"/>
        <dbReference type="EC" id="5.4.99.5"/>
    </reaction>
</comment>
<keyword evidence="15" id="KW-0511">Multifunctional enzyme</keyword>
<dbReference type="SUPFAM" id="SSF48600">
    <property type="entry name" value="Chorismate mutase II"/>
    <property type="match status" value="1"/>
</dbReference>
<dbReference type="Pfam" id="PF01842">
    <property type="entry name" value="ACT"/>
    <property type="match status" value="1"/>
</dbReference>
<dbReference type="EC" id="5.4.99.5" evidence="6"/>
<feature type="domain" description="Chorismate mutase" evidence="19">
    <location>
        <begin position="1"/>
        <end position="95"/>
    </location>
</feature>
<dbReference type="InterPro" id="IPR001086">
    <property type="entry name" value="Preph_deHydtase"/>
</dbReference>
<keyword evidence="10" id="KW-0028">Amino-acid biosynthesis</keyword>
<evidence type="ECO:0000256" key="17">
    <source>
        <dbReference type="ARBA" id="ARBA00031520"/>
    </source>
</evidence>
<keyword evidence="9" id="KW-0963">Cytoplasm</keyword>
<dbReference type="SUPFAM" id="SSF55021">
    <property type="entry name" value="ACT-like"/>
    <property type="match status" value="1"/>
</dbReference>
<evidence type="ECO:0000259" key="20">
    <source>
        <dbReference type="PROSITE" id="PS51171"/>
    </source>
</evidence>